<evidence type="ECO:0008006" key="3">
    <source>
        <dbReference type="Google" id="ProtNLM"/>
    </source>
</evidence>
<accession>A0A5J4RA59</accession>
<protein>
    <recommendedName>
        <fullName evidence="3">Right handed beta helix domain-containing protein</fullName>
    </recommendedName>
</protein>
<gene>
    <name evidence="1" type="ORF">EZS28_053487</name>
</gene>
<dbReference type="AlphaFoldDB" id="A0A5J4RA59"/>
<dbReference type="Proteomes" id="UP000324800">
    <property type="component" value="Unassembled WGS sequence"/>
</dbReference>
<dbReference type="Gene3D" id="2.160.20.10">
    <property type="entry name" value="Single-stranded right-handed beta-helix, Pectin lyase-like"/>
    <property type="match status" value="1"/>
</dbReference>
<comment type="caution">
    <text evidence="1">The sequence shown here is derived from an EMBL/GenBank/DDBJ whole genome shotgun (WGS) entry which is preliminary data.</text>
</comment>
<organism evidence="1 2">
    <name type="scientific">Streblomastix strix</name>
    <dbReference type="NCBI Taxonomy" id="222440"/>
    <lineage>
        <taxon>Eukaryota</taxon>
        <taxon>Metamonada</taxon>
        <taxon>Preaxostyla</taxon>
        <taxon>Oxymonadida</taxon>
        <taxon>Streblomastigidae</taxon>
        <taxon>Streblomastix</taxon>
    </lineage>
</organism>
<dbReference type="InterPro" id="IPR011050">
    <property type="entry name" value="Pectin_lyase_fold/virulence"/>
</dbReference>
<evidence type="ECO:0000313" key="1">
    <source>
        <dbReference type="EMBL" id="KAA6330559.1"/>
    </source>
</evidence>
<feature type="non-terminal residue" evidence="1">
    <location>
        <position position="250"/>
    </location>
</feature>
<evidence type="ECO:0000313" key="2">
    <source>
        <dbReference type="Proteomes" id="UP000324800"/>
    </source>
</evidence>
<dbReference type="InterPro" id="IPR012334">
    <property type="entry name" value="Pectin_lyas_fold"/>
</dbReference>
<dbReference type="EMBL" id="SNRW01042813">
    <property type="protein sequence ID" value="KAA6330559.1"/>
    <property type="molecule type" value="Genomic_DNA"/>
</dbReference>
<sequence>MNSIQIVHTDQTHAQKSGTIEATAGSVSFENCLFGKSKYDKATAIHVSQKTVSLQLVSCNFTEINTTIDDITTEDYDGGAVYIERAQSVRITGGLFQRNQGYRTGAIRTSRVDNKTVTITGVQFDRNQALKATLNLEFILGNDIGNDIVFDHEFELTDITPTIGGSSSSLSQYPSIGSIKDAYKHGTLDYLLGRVAPDILYVNQSGTDDILAGSQGSPFRTIAYAVQTAPTSRDQGTTLSLADGSYSEKS</sequence>
<proteinExistence type="predicted"/>
<name>A0A5J4RA59_9EUKA</name>
<reference evidence="1 2" key="1">
    <citation type="submission" date="2019-03" db="EMBL/GenBank/DDBJ databases">
        <title>Single cell metagenomics reveals metabolic interactions within the superorganism composed of flagellate Streblomastix strix and complex community of Bacteroidetes bacteria on its surface.</title>
        <authorList>
            <person name="Treitli S.C."/>
            <person name="Kolisko M."/>
            <person name="Husnik F."/>
            <person name="Keeling P."/>
            <person name="Hampl V."/>
        </authorList>
    </citation>
    <scope>NUCLEOTIDE SEQUENCE [LARGE SCALE GENOMIC DNA]</scope>
    <source>
        <strain evidence="1">ST1C</strain>
    </source>
</reference>
<dbReference type="SUPFAM" id="SSF51126">
    <property type="entry name" value="Pectin lyase-like"/>
    <property type="match status" value="2"/>
</dbReference>